<keyword evidence="3" id="KW-1185">Reference proteome</keyword>
<dbReference type="AlphaFoldDB" id="A0A2I0JZY9"/>
<feature type="region of interest" description="Disordered" evidence="1">
    <location>
        <begin position="31"/>
        <end position="101"/>
    </location>
</feature>
<dbReference type="PANTHER" id="PTHR46250">
    <property type="entry name" value="MYB/SANT-LIKE DNA-BINDING DOMAIN PROTEIN-RELATED"/>
    <property type="match status" value="1"/>
</dbReference>
<dbReference type="PANTHER" id="PTHR46250:SF15">
    <property type="entry name" value="OS01G0523800 PROTEIN"/>
    <property type="match status" value="1"/>
</dbReference>
<sequence length="155" mass="16741">MQDKSHPSASGLRNKPFPHWESLSIIFGKDQATCQGAEDPADAAADNITNNVSLDEGVPLGSDEGLENNSPTPPPAANNVQDQSNSSVQNQSTSRKQKANSEEVLLGCLVDSMNNIGTCKPLIPAQVRIIVRGAHQIREPTKHLKIARKKTDHQE</sequence>
<dbReference type="EMBL" id="PGOL01001000">
    <property type="protein sequence ID" value="PKI61881.1"/>
    <property type="molecule type" value="Genomic_DNA"/>
</dbReference>
<evidence type="ECO:0000256" key="1">
    <source>
        <dbReference type="SAM" id="MobiDB-lite"/>
    </source>
</evidence>
<reference evidence="2 3" key="1">
    <citation type="submission" date="2017-11" db="EMBL/GenBank/DDBJ databases">
        <title>De-novo sequencing of pomegranate (Punica granatum L.) genome.</title>
        <authorList>
            <person name="Akparov Z."/>
            <person name="Amiraslanov A."/>
            <person name="Hajiyeva S."/>
            <person name="Abbasov M."/>
            <person name="Kaur K."/>
            <person name="Hamwieh A."/>
            <person name="Solovyev V."/>
            <person name="Salamov A."/>
            <person name="Braich B."/>
            <person name="Kosarev P."/>
            <person name="Mahmoud A."/>
            <person name="Hajiyev E."/>
            <person name="Babayeva S."/>
            <person name="Izzatullayeva V."/>
            <person name="Mammadov A."/>
            <person name="Mammadov A."/>
            <person name="Sharifova S."/>
            <person name="Ojaghi J."/>
            <person name="Eynullazada K."/>
            <person name="Bayramov B."/>
            <person name="Abdulazimova A."/>
            <person name="Shahmuradov I."/>
        </authorList>
    </citation>
    <scope>NUCLEOTIDE SEQUENCE [LARGE SCALE GENOMIC DNA]</scope>
    <source>
        <strain evidence="3">cv. AG2017</strain>
        <tissue evidence="2">Leaf</tissue>
    </source>
</reference>
<evidence type="ECO:0000313" key="2">
    <source>
        <dbReference type="EMBL" id="PKI61881.1"/>
    </source>
</evidence>
<name>A0A2I0JZY9_PUNGR</name>
<organism evidence="2 3">
    <name type="scientific">Punica granatum</name>
    <name type="common">Pomegranate</name>
    <dbReference type="NCBI Taxonomy" id="22663"/>
    <lineage>
        <taxon>Eukaryota</taxon>
        <taxon>Viridiplantae</taxon>
        <taxon>Streptophyta</taxon>
        <taxon>Embryophyta</taxon>
        <taxon>Tracheophyta</taxon>
        <taxon>Spermatophyta</taxon>
        <taxon>Magnoliopsida</taxon>
        <taxon>eudicotyledons</taxon>
        <taxon>Gunneridae</taxon>
        <taxon>Pentapetalae</taxon>
        <taxon>rosids</taxon>
        <taxon>malvids</taxon>
        <taxon>Myrtales</taxon>
        <taxon>Lythraceae</taxon>
        <taxon>Punica</taxon>
    </lineage>
</organism>
<protein>
    <submittedName>
        <fullName evidence="2">Uncharacterized protein</fullName>
    </submittedName>
</protein>
<dbReference type="Proteomes" id="UP000233551">
    <property type="component" value="Unassembled WGS sequence"/>
</dbReference>
<comment type="caution">
    <text evidence="2">The sequence shown here is derived from an EMBL/GenBank/DDBJ whole genome shotgun (WGS) entry which is preliminary data.</text>
</comment>
<evidence type="ECO:0000313" key="3">
    <source>
        <dbReference type="Proteomes" id="UP000233551"/>
    </source>
</evidence>
<proteinExistence type="predicted"/>
<accession>A0A2I0JZY9</accession>
<gene>
    <name evidence="2" type="ORF">CRG98_017710</name>
</gene>
<feature type="compositionally biased region" description="Low complexity" evidence="1">
    <location>
        <begin position="77"/>
        <end position="92"/>
    </location>
</feature>